<organism evidence="2 3">
    <name type="scientific">Bagarius yarrelli</name>
    <name type="common">Goonch</name>
    <name type="synonym">Bagrus yarrelli</name>
    <dbReference type="NCBI Taxonomy" id="175774"/>
    <lineage>
        <taxon>Eukaryota</taxon>
        <taxon>Metazoa</taxon>
        <taxon>Chordata</taxon>
        <taxon>Craniata</taxon>
        <taxon>Vertebrata</taxon>
        <taxon>Euteleostomi</taxon>
        <taxon>Actinopterygii</taxon>
        <taxon>Neopterygii</taxon>
        <taxon>Teleostei</taxon>
        <taxon>Ostariophysi</taxon>
        <taxon>Siluriformes</taxon>
        <taxon>Sisoridae</taxon>
        <taxon>Sisorinae</taxon>
        <taxon>Bagarius</taxon>
    </lineage>
</organism>
<feature type="compositionally biased region" description="Basic and acidic residues" evidence="1">
    <location>
        <begin position="124"/>
        <end position="134"/>
    </location>
</feature>
<feature type="compositionally biased region" description="Polar residues" evidence="1">
    <location>
        <begin position="95"/>
        <end position="106"/>
    </location>
</feature>
<proteinExistence type="predicted"/>
<dbReference type="EMBL" id="VCAZ01000001">
    <property type="protein sequence ID" value="TSK13365.1"/>
    <property type="molecule type" value="Genomic_DNA"/>
</dbReference>
<dbReference type="Proteomes" id="UP000319801">
    <property type="component" value="Unassembled WGS sequence"/>
</dbReference>
<gene>
    <name evidence="2" type="ORF">Baya_0239</name>
</gene>
<feature type="region of interest" description="Disordered" evidence="1">
    <location>
        <begin position="164"/>
        <end position="220"/>
    </location>
</feature>
<feature type="region of interest" description="Disordered" evidence="1">
    <location>
        <begin position="88"/>
        <end position="134"/>
    </location>
</feature>
<protein>
    <submittedName>
        <fullName evidence="2">Uncharacterized protein</fullName>
    </submittedName>
</protein>
<feature type="compositionally biased region" description="Basic residues" evidence="1">
    <location>
        <begin position="1"/>
        <end position="19"/>
    </location>
</feature>
<evidence type="ECO:0000313" key="2">
    <source>
        <dbReference type="EMBL" id="TSK13365.1"/>
    </source>
</evidence>
<evidence type="ECO:0000313" key="3">
    <source>
        <dbReference type="Proteomes" id="UP000319801"/>
    </source>
</evidence>
<feature type="region of interest" description="Disordered" evidence="1">
    <location>
        <begin position="1"/>
        <end position="72"/>
    </location>
</feature>
<comment type="caution">
    <text evidence="2">The sequence shown here is derived from an EMBL/GenBank/DDBJ whole genome shotgun (WGS) entry which is preliminary data.</text>
</comment>
<dbReference type="AlphaFoldDB" id="A0A556THP1"/>
<evidence type="ECO:0000256" key="1">
    <source>
        <dbReference type="SAM" id="MobiDB-lite"/>
    </source>
</evidence>
<keyword evidence="3" id="KW-1185">Reference proteome</keyword>
<sequence>MTVQRHLVKKQHRKRRQKQKVQVESCDKGCAKVRKLERCLGDNNERKENPHRKEGKTRKKAAEEAPLVAAHGGRSTLQITWTNIVTDRKDKGDNSEGSGQNTSTQSRQKRWEGGQKAPWELLSEDERNKKTEGQEVREHNLFVSNGKKLKKPAASNYFAGRTLGERTLTADPPQSSELRGQENYGGCGVEGAAGYSTRAGTGSREDTGKCEAGGKAPKAVIIRKDLKRRNHITEIQLVQKEEDAEPSTRAGQE</sequence>
<accession>A0A556THP1</accession>
<reference evidence="2 3" key="1">
    <citation type="journal article" date="2019" name="Genome Biol. Evol.">
        <title>Whole-Genome Sequencing of the Giant Devil Catfish, Bagarius yarrelli.</title>
        <authorList>
            <person name="Jiang W."/>
            <person name="Lv Y."/>
            <person name="Cheng L."/>
            <person name="Yang K."/>
            <person name="Chao B."/>
            <person name="Wang X."/>
            <person name="Li Y."/>
            <person name="Pan X."/>
            <person name="You X."/>
            <person name="Zhang Y."/>
            <person name="Yang J."/>
            <person name="Li J."/>
            <person name="Zhang X."/>
            <person name="Liu S."/>
            <person name="Sun C."/>
            <person name="Yang J."/>
            <person name="Shi Q."/>
        </authorList>
    </citation>
    <scope>NUCLEOTIDE SEQUENCE [LARGE SCALE GENOMIC DNA]</scope>
    <source>
        <strain evidence="2">JWS20170419001</strain>
        <tissue evidence="2">Muscle</tissue>
    </source>
</reference>
<feature type="compositionally biased region" description="Basic and acidic residues" evidence="1">
    <location>
        <begin position="25"/>
        <end position="52"/>
    </location>
</feature>
<name>A0A556THP1_BAGYA</name>